<evidence type="ECO:0000256" key="1">
    <source>
        <dbReference type="ARBA" id="ARBA00004251"/>
    </source>
</evidence>
<feature type="chain" id="PRO_5023106910" evidence="13">
    <location>
        <begin position="19"/>
        <end position="211"/>
    </location>
</feature>
<comment type="subcellular location">
    <subcellularLocation>
        <location evidence="1">Cell membrane</location>
        <topology evidence="1">Single-pass type I membrane protein</topology>
    </subcellularLocation>
</comment>
<keyword evidence="3" id="KW-1003">Cell membrane</keyword>
<keyword evidence="9 14" id="KW-0675">Receptor</keyword>
<evidence type="ECO:0000256" key="5">
    <source>
        <dbReference type="ARBA" id="ARBA00022692"/>
    </source>
</evidence>
<evidence type="ECO:0000256" key="6">
    <source>
        <dbReference type="ARBA" id="ARBA00022737"/>
    </source>
</evidence>
<dbReference type="GO" id="GO:0005886">
    <property type="term" value="C:plasma membrane"/>
    <property type="evidence" value="ECO:0007669"/>
    <property type="project" value="UniProtKB-SubCell"/>
</dbReference>
<keyword evidence="13" id="KW-0732">Signal</keyword>
<keyword evidence="7 12" id="KW-1133">Transmembrane helix</keyword>
<dbReference type="EMBL" id="CABIKO010000106">
    <property type="protein sequence ID" value="VVA26431.1"/>
    <property type="molecule type" value="Genomic_DNA"/>
</dbReference>
<evidence type="ECO:0000256" key="10">
    <source>
        <dbReference type="ARBA" id="ARBA00023180"/>
    </source>
</evidence>
<dbReference type="Proteomes" id="UP000327085">
    <property type="component" value="Chromosome 3"/>
</dbReference>
<dbReference type="SUPFAM" id="SSF52058">
    <property type="entry name" value="L domain-like"/>
    <property type="match status" value="1"/>
</dbReference>
<dbReference type="PANTHER" id="PTHR27004:SF447">
    <property type="entry name" value="RECEPTOR LIKE PROTEIN 30-LIKE"/>
    <property type="match status" value="1"/>
</dbReference>
<dbReference type="Pfam" id="PF00560">
    <property type="entry name" value="LRR_1"/>
    <property type="match status" value="1"/>
</dbReference>
<evidence type="ECO:0000313" key="15">
    <source>
        <dbReference type="Proteomes" id="UP000327085"/>
    </source>
</evidence>
<reference evidence="15" key="1">
    <citation type="journal article" date="2020" name="Plant J.">
        <title>Transposons played a major role in the diversification between the closely related almond and peach genomes: results from the almond genome sequence.</title>
        <authorList>
            <person name="Alioto T."/>
            <person name="Alexiou K.G."/>
            <person name="Bardil A."/>
            <person name="Barteri F."/>
            <person name="Castanera R."/>
            <person name="Cruz F."/>
            <person name="Dhingra A."/>
            <person name="Duval H."/>
            <person name="Fernandez I Marti A."/>
            <person name="Frias L."/>
            <person name="Galan B."/>
            <person name="Garcia J.L."/>
            <person name="Howad W."/>
            <person name="Gomez-Garrido J."/>
            <person name="Gut M."/>
            <person name="Julca I."/>
            <person name="Morata J."/>
            <person name="Puigdomenech P."/>
            <person name="Ribeca P."/>
            <person name="Rubio Cabetas M.J."/>
            <person name="Vlasova A."/>
            <person name="Wirthensohn M."/>
            <person name="Garcia-Mas J."/>
            <person name="Gabaldon T."/>
            <person name="Casacuberta J.M."/>
            <person name="Arus P."/>
        </authorList>
    </citation>
    <scope>NUCLEOTIDE SEQUENCE [LARGE SCALE GENOMIC DNA]</scope>
    <source>
        <strain evidence="15">cv. Texas</strain>
    </source>
</reference>
<evidence type="ECO:0000256" key="3">
    <source>
        <dbReference type="ARBA" id="ARBA00022475"/>
    </source>
</evidence>
<organism evidence="14 15">
    <name type="scientific">Prunus dulcis</name>
    <name type="common">Almond</name>
    <name type="synonym">Amygdalus dulcis</name>
    <dbReference type="NCBI Taxonomy" id="3755"/>
    <lineage>
        <taxon>Eukaryota</taxon>
        <taxon>Viridiplantae</taxon>
        <taxon>Streptophyta</taxon>
        <taxon>Embryophyta</taxon>
        <taxon>Tracheophyta</taxon>
        <taxon>Spermatophyta</taxon>
        <taxon>Magnoliopsida</taxon>
        <taxon>eudicotyledons</taxon>
        <taxon>Gunneridae</taxon>
        <taxon>Pentapetalae</taxon>
        <taxon>rosids</taxon>
        <taxon>fabids</taxon>
        <taxon>Rosales</taxon>
        <taxon>Rosaceae</taxon>
        <taxon>Amygdaloideae</taxon>
        <taxon>Amygdaleae</taxon>
        <taxon>Prunus</taxon>
    </lineage>
</organism>
<dbReference type="OMA" id="ENIWITK"/>
<evidence type="ECO:0000256" key="12">
    <source>
        <dbReference type="SAM" id="Phobius"/>
    </source>
</evidence>
<name>A0A5E4FI88_PRUDU</name>
<feature type="signal peptide" evidence="13">
    <location>
        <begin position="1"/>
        <end position="18"/>
    </location>
</feature>
<keyword evidence="8 12" id="KW-0472">Membrane</keyword>
<sequence>MICIPILQLLWILKYYFGLVGLSELGSVDSGGRKARYKAGPRSGANDKNRSQEPLSNLQKGDLTVLESLDLSQNQLSGRIPNNLAQLTFLAYFNVSHNHLFGPIPLGKQCDTFQEDSYQGNSGLCGKTLPKKCEDSESLMRPPSSIVEEDKDSGFQIALDWYVVLPGIVSGLIVGVVIENIWITKKHEWFVETFSRSRKPRGTRARRGRRT</sequence>
<dbReference type="Gramene" id="VVA26431">
    <property type="protein sequence ID" value="VVA26431"/>
    <property type="gene ID" value="Prudul26B003209"/>
</dbReference>
<evidence type="ECO:0000256" key="7">
    <source>
        <dbReference type="ARBA" id="ARBA00022989"/>
    </source>
</evidence>
<evidence type="ECO:0000313" key="14">
    <source>
        <dbReference type="EMBL" id="VVA26431.1"/>
    </source>
</evidence>
<proteinExistence type="inferred from homology"/>
<dbReference type="Gene3D" id="3.80.10.10">
    <property type="entry name" value="Ribonuclease Inhibitor"/>
    <property type="match status" value="1"/>
</dbReference>
<evidence type="ECO:0000256" key="2">
    <source>
        <dbReference type="ARBA" id="ARBA00009592"/>
    </source>
</evidence>
<evidence type="ECO:0000256" key="13">
    <source>
        <dbReference type="SAM" id="SignalP"/>
    </source>
</evidence>
<evidence type="ECO:0000256" key="4">
    <source>
        <dbReference type="ARBA" id="ARBA00022614"/>
    </source>
</evidence>
<protein>
    <submittedName>
        <fullName evidence="14">PREDICTED: receptor</fullName>
    </submittedName>
</protein>
<keyword evidence="10" id="KW-0325">Glycoprotein</keyword>
<feature type="transmembrane region" description="Helical" evidence="12">
    <location>
        <begin position="161"/>
        <end position="183"/>
    </location>
</feature>
<dbReference type="AlphaFoldDB" id="A0A5E4FI88"/>
<keyword evidence="5 12" id="KW-0812">Transmembrane</keyword>
<dbReference type="InterPro" id="IPR001611">
    <property type="entry name" value="Leu-rich_rpt"/>
</dbReference>
<dbReference type="InterPro" id="IPR032675">
    <property type="entry name" value="LRR_dom_sf"/>
</dbReference>
<evidence type="ECO:0000256" key="8">
    <source>
        <dbReference type="ARBA" id="ARBA00023136"/>
    </source>
</evidence>
<evidence type="ECO:0000256" key="9">
    <source>
        <dbReference type="ARBA" id="ARBA00023170"/>
    </source>
</evidence>
<dbReference type="InParanoid" id="A0A5E4FI88"/>
<keyword evidence="6" id="KW-0677">Repeat</keyword>
<feature type="region of interest" description="Disordered" evidence="11">
    <location>
        <begin position="30"/>
        <end position="54"/>
    </location>
</feature>
<gene>
    <name evidence="14" type="ORF">ALMOND_2B003209</name>
</gene>
<accession>A0A5E4FI88</accession>
<comment type="similarity">
    <text evidence="2">Belongs to the RLP family.</text>
</comment>
<dbReference type="PANTHER" id="PTHR27004">
    <property type="entry name" value="RECEPTOR-LIKE PROTEIN 12 ISOFORM X1"/>
    <property type="match status" value="1"/>
</dbReference>
<evidence type="ECO:0000256" key="11">
    <source>
        <dbReference type="SAM" id="MobiDB-lite"/>
    </source>
</evidence>
<keyword evidence="4" id="KW-0433">Leucine-rich repeat</keyword>